<sequence length="178" mass="20243">MFNRMMDLLFRSNSSKRAARFEAEQAINLTIELCIEAYGKDNPRLLELIELNMNVLCRGYIGANLQKQSVFHGQFEFNPISTNQVFSYGGHVEWNQHGNLVLNIINHLGEHHKSPEPNKSEGSTGSHEIDIVIVRKLKGSSNIDFTTKFSSCDICKASSTGQMIERYYVCSRCKDEHL</sequence>
<accession>B7VQ51</accession>
<dbReference type="AlphaFoldDB" id="B7VQ51"/>
<dbReference type="EMBL" id="FM954973">
    <property type="protein sequence ID" value="CAV25319.1"/>
    <property type="molecule type" value="Genomic_DNA"/>
</dbReference>
<dbReference type="HOGENOM" id="CLU_1546923_0_0_6"/>
<evidence type="ECO:0000313" key="2">
    <source>
        <dbReference type="Proteomes" id="UP000009100"/>
    </source>
</evidence>
<dbReference type="Proteomes" id="UP000009100">
    <property type="component" value="Chromosome 2"/>
</dbReference>
<protein>
    <submittedName>
        <fullName evidence="1">Uncharacterized protein</fullName>
    </submittedName>
</protein>
<dbReference type="KEGG" id="vsp:VS_II0081"/>
<gene>
    <name evidence="1" type="ordered locus">VS_II0081</name>
</gene>
<reference evidence="1 2" key="1">
    <citation type="submission" date="2009-02" db="EMBL/GenBank/DDBJ databases">
        <title>Vibrio splendidus str. LGP32 complete genome.</title>
        <authorList>
            <person name="Mazel D."/>
            <person name="Le Roux F."/>
        </authorList>
    </citation>
    <scope>NUCLEOTIDE SEQUENCE [LARGE SCALE GENOMIC DNA]</scope>
    <source>
        <strain evidence="1 2">LGP32</strain>
    </source>
</reference>
<proteinExistence type="predicted"/>
<name>B7VQ51_VIBA3</name>
<organism evidence="1 2">
    <name type="scientific">Vibrio atlanticus (strain LGP32)</name>
    <name type="common">Vibrio splendidus (strain Mel32)</name>
    <dbReference type="NCBI Taxonomy" id="575788"/>
    <lineage>
        <taxon>Bacteria</taxon>
        <taxon>Pseudomonadati</taxon>
        <taxon>Pseudomonadota</taxon>
        <taxon>Gammaproteobacteria</taxon>
        <taxon>Vibrionales</taxon>
        <taxon>Vibrionaceae</taxon>
        <taxon>Vibrio</taxon>
    </lineage>
</organism>
<evidence type="ECO:0000313" key="1">
    <source>
        <dbReference type="EMBL" id="CAV25319.1"/>
    </source>
</evidence>